<dbReference type="GO" id="GO:0022877">
    <property type="term" value="F:protein-N(PI)-phosphohistidine-fructose phosphotransferase system transporter activity"/>
    <property type="evidence" value="ECO:0007669"/>
    <property type="project" value="InterPro"/>
</dbReference>
<dbReference type="FunCoup" id="A0A3G9JCN2">
    <property type="interactions" value="34"/>
</dbReference>
<proteinExistence type="predicted"/>
<organism evidence="16 17">
    <name type="scientific">Intestinibaculum porci</name>
    <dbReference type="NCBI Taxonomy" id="2487118"/>
    <lineage>
        <taxon>Bacteria</taxon>
        <taxon>Bacillati</taxon>
        <taxon>Bacillota</taxon>
        <taxon>Erysipelotrichia</taxon>
        <taxon>Erysipelotrichales</taxon>
        <taxon>Erysipelotrichaceae</taxon>
        <taxon>Intestinibaculum</taxon>
    </lineage>
</organism>
<dbReference type="PROSITE" id="PS51104">
    <property type="entry name" value="PTS_EIIC_TYPE_2"/>
    <property type="match status" value="1"/>
</dbReference>
<dbReference type="InterPro" id="IPR050864">
    <property type="entry name" value="Bacterial_PTS_Sugar_Transport"/>
</dbReference>
<evidence type="ECO:0000256" key="5">
    <source>
        <dbReference type="ARBA" id="ARBA00022553"/>
    </source>
</evidence>
<dbReference type="InterPro" id="IPR003353">
    <property type="entry name" value="PTS_IIB_fruc"/>
</dbReference>
<feature type="domain" description="PTS EIIC type-2" evidence="15">
    <location>
        <begin position="292"/>
        <end position="636"/>
    </location>
</feature>
<dbReference type="PROSITE" id="PS51094">
    <property type="entry name" value="PTS_EIIA_TYPE_2"/>
    <property type="match status" value="1"/>
</dbReference>
<dbReference type="EMBL" id="AP019309">
    <property type="protein sequence ID" value="BBH26175.1"/>
    <property type="molecule type" value="Genomic_DNA"/>
</dbReference>
<dbReference type="SUPFAM" id="SSF52794">
    <property type="entry name" value="PTS system IIB component-like"/>
    <property type="match status" value="1"/>
</dbReference>
<feature type="domain" description="PTS EIIB type-2" evidence="14">
    <location>
        <begin position="169"/>
        <end position="266"/>
    </location>
</feature>
<name>A0A3G9JCN2_9FIRM</name>
<evidence type="ECO:0000256" key="10">
    <source>
        <dbReference type="ARBA" id="ARBA00022989"/>
    </source>
</evidence>
<dbReference type="InterPro" id="IPR004715">
    <property type="entry name" value="PTS_IIA_fruc"/>
</dbReference>
<evidence type="ECO:0000256" key="6">
    <source>
        <dbReference type="ARBA" id="ARBA00022597"/>
    </source>
</evidence>
<dbReference type="GO" id="GO:0009401">
    <property type="term" value="P:phosphoenolpyruvate-dependent sugar phosphotransferase system"/>
    <property type="evidence" value="ECO:0007669"/>
    <property type="project" value="UniProtKB-KW"/>
</dbReference>
<feature type="transmembrane region" description="Helical" evidence="12">
    <location>
        <begin position="433"/>
        <end position="456"/>
    </location>
</feature>
<reference evidence="16 17" key="1">
    <citation type="submission" date="2018-11" db="EMBL/GenBank/DDBJ databases">
        <title>Novel Erysipelotrichaceae bacterium isolated from small intestine of a swine.</title>
        <authorList>
            <person name="Kim J.S."/>
            <person name="Choe H."/>
            <person name="Lee Y.R."/>
            <person name="Kim K.M."/>
            <person name="Park D.S."/>
        </authorList>
    </citation>
    <scope>NUCLEOTIDE SEQUENCE [LARGE SCALE GENOMIC DNA]</scope>
    <source>
        <strain evidence="16 17">SG0102</strain>
    </source>
</reference>
<feature type="transmembrane region" description="Helical" evidence="12">
    <location>
        <begin position="341"/>
        <end position="362"/>
    </location>
</feature>
<evidence type="ECO:0000259" key="15">
    <source>
        <dbReference type="PROSITE" id="PS51104"/>
    </source>
</evidence>
<dbReference type="PANTHER" id="PTHR30505:SF28">
    <property type="entry name" value="PTS SYSTEM 2-O-ALPHA-MANNOSYL-D-GLYCERATE-SPECIFIC EIIABC COMPONENT"/>
    <property type="match status" value="1"/>
</dbReference>
<dbReference type="GO" id="GO:0005737">
    <property type="term" value="C:cytoplasm"/>
    <property type="evidence" value="ECO:0007669"/>
    <property type="project" value="UniProtKB-SubCell"/>
</dbReference>
<feature type="domain" description="PTS EIIA type-2" evidence="13">
    <location>
        <begin position="5"/>
        <end position="149"/>
    </location>
</feature>
<evidence type="ECO:0000313" key="16">
    <source>
        <dbReference type="EMBL" id="BBH26175.1"/>
    </source>
</evidence>
<keyword evidence="5" id="KW-0597">Phosphoprotein</keyword>
<dbReference type="SUPFAM" id="SSF55804">
    <property type="entry name" value="Phoshotransferase/anion transport protein"/>
    <property type="match status" value="1"/>
</dbReference>
<dbReference type="OrthoDB" id="9782569at2"/>
<dbReference type="CDD" id="cd00211">
    <property type="entry name" value="PTS_IIA_fru"/>
    <property type="match status" value="1"/>
</dbReference>
<dbReference type="Gene3D" id="3.40.930.10">
    <property type="entry name" value="Mannitol-specific EII, Chain A"/>
    <property type="match status" value="1"/>
</dbReference>
<feature type="transmembrane region" description="Helical" evidence="12">
    <location>
        <begin position="508"/>
        <end position="532"/>
    </location>
</feature>
<sequence>MKITELLDLKGIELGVKVNSKAEAIDKLVDLMVATGKISDRAAYKKGILAREALTSTGIGEGIAIPHAQVEAVKKAGLAAMTVPAGVDYESLDGQPAKLFFMIAAPADGGNTHLQALAKLSALLMDEDFREKLMNARTPDEFLHEIDLKEAQKDAEDAAEASKPAQGGYRILAVTACPTGIAHTYMAAENLTKAGDALGFPLKAETNGSEGIKNALTAEEIKNADGIIVAADKKVEMARFDGKPLLSVPVTEGIRHPEDLIKKIENGQAPIYHADASESDSASSSEGVGRGFYKHLMNGVSHMLPFVVAGGILIAISFLVDTHGAGSTFGTGTPAAAWFNAVGNVAFGMMLPVLSGFIAMSIADRPGLAVGFVGGLMAKSGMTFADPTAAKVAATPGFLGALLYGFVAGWIVLLLKKAFKGLPKSLEGIKPILLYPLLGVFLMGVFASAINPFMGIINGGLSTFLKNLGNYGIILGVVAGGMMSIDMGGPFNKAAYVTATGLLADGNYTLMAAVMAGGMVPPLAIALSTTFFKNKWTEEERNAGLVNYVMGLSFITEGAIPFAANDPAHVIPSCVVGSALAGGLSVAFHCTLRAPHGGIFVIATIGNWPMYLISILLGAIVGCLILSFWKKAPATK</sequence>
<evidence type="ECO:0000256" key="3">
    <source>
        <dbReference type="ARBA" id="ARBA00022448"/>
    </source>
</evidence>
<evidence type="ECO:0000256" key="7">
    <source>
        <dbReference type="ARBA" id="ARBA00022679"/>
    </source>
</evidence>
<dbReference type="PANTHER" id="PTHR30505">
    <property type="entry name" value="FRUCTOSE-LIKE PERMEASE"/>
    <property type="match status" value="1"/>
</dbReference>
<dbReference type="InterPro" id="IPR016152">
    <property type="entry name" value="PTrfase/Anion_transptr"/>
</dbReference>
<evidence type="ECO:0000256" key="8">
    <source>
        <dbReference type="ARBA" id="ARBA00022683"/>
    </source>
</evidence>
<keyword evidence="4" id="KW-1003">Cell membrane</keyword>
<feature type="transmembrane region" description="Helical" evidence="12">
    <location>
        <begin position="544"/>
        <end position="564"/>
    </location>
</feature>
<keyword evidence="7" id="KW-0808">Transferase</keyword>
<dbReference type="InterPro" id="IPR006327">
    <property type="entry name" value="PTS_IIC_fruc"/>
</dbReference>
<dbReference type="GO" id="GO:0090563">
    <property type="term" value="F:protein-phosphocysteine-sugar phosphotransferase activity"/>
    <property type="evidence" value="ECO:0007669"/>
    <property type="project" value="TreeGrafter"/>
</dbReference>
<dbReference type="InterPro" id="IPR013011">
    <property type="entry name" value="PTS_EIIB_2"/>
</dbReference>
<dbReference type="NCBIfam" id="TIGR00848">
    <property type="entry name" value="fruA"/>
    <property type="match status" value="1"/>
</dbReference>
<dbReference type="InterPro" id="IPR002178">
    <property type="entry name" value="PTS_EIIA_type-2_dom"/>
</dbReference>
<feature type="transmembrane region" description="Helical" evidence="12">
    <location>
        <begin position="611"/>
        <end position="629"/>
    </location>
</feature>
<keyword evidence="9 12" id="KW-0812">Transmembrane</keyword>
<feature type="transmembrane region" description="Helical" evidence="12">
    <location>
        <begin position="468"/>
        <end position="488"/>
    </location>
</feature>
<evidence type="ECO:0000256" key="4">
    <source>
        <dbReference type="ARBA" id="ARBA00022475"/>
    </source>
</evidence>
<dbReference type="AlphaFoldDB" id="A0A3G9JCN2"/>
<keyword evidence="17" id="KW-1185">Reference proteome</keyword>
<dbReference type="FunFam" id="3.40.50.2300:FF:000014">
    <property type="entry name" value="PTS system fructose-like transporter subunit IIB"/>
    <property type="match status" value="1"/>
</dbReference>
<dbReference type="InterPro" id="IPR003501">
    <property type="entry name" value="PTS_EIIB_2/3"/>
</dbReference>
<gene>
    <name evidence="16" type="primary">fruABC</name>
    <name evidence="16" type="ORF">SG0102_11090</name>
</gene>
<dbReference type="Gene3D" id="3.40.50.2300">
    <property type="match status" value="1"/>
</dbReference>
<dbReference type="Proteomes" id="UP000268059">
    <property type="component" value="Chromosome"/>
</dbReference>
<feature type="transmembrane region" description="Helical" evidence="12">
    <location>
        <begin position="570"/>
        <end position="590"/>
    </location>
</feature>
<evidence type="ECO:0000259" key="14">
    <source>
        <dbReference type="PROSITE" id="PS51099"/>
    </source>
</evidence>
<dbReference type="CDD" id="cd05569">
    <property type="entry name" value="PTS_IIB_fructose"/>
    <property type="match status" value="1"/>
</dbReference>
<dbReference type="NCBIfam" id="TIGR01427">
    <property type="entry name" value="PTS_IIC_fructo"/>
    <property type="match status" value="1"/>
</dbReference>
<evidence type="ECO:0000256" key="12">
    <source>
        <dbReference type="SAM" id="Phobius"/>
    </source>
</evidence>
<evidence type="ECO:0000256" key="11">
    <source>
        <dbReference type="ARBA" id="ARBA00023136"/>
    </source>
</evidence>
<dbReference type="InParanoid" id="A0A3G9JCN2"/>
<keyword evidence="11 12" id="KW-0472">Membrane</keyword>
<dbReference type="InterPro" id="IPR036095">
    <property type="entry name" value="PTS_EIIB-like_sf"/>
</dbReference>
<feature type="transmembrane region" description="Helical" evidence="12">
    <location>
        <begin position="392"/>
        <end position="413"/>
    </location>
</feature>
<evidence type="ECO:0000259" key="13">
    <source>
        <dbReference type="PROSITE" id="PS51094"/>
    </source>
</evidence>
<dbReference type="RefSeq" id="WP_125119077.1">
    <property type="nucleotide sequence ID" value="NZ_AP019309.1"/>
</dbReference>
<dbReference type="Pfam" id="PF02302">
    <property type="entry name" value="PTS_IIB"/>
    <property type="match status" value="1"/>
</dbReference>
<evidence type="ECO:0000256" key="1">
    <source>
        <dbReference type="ARBA" id="ARBA00004429"/>
    </source>
</evidence>
<protein>
    <submittedName>
        <fullName evidence="16">PTS fructose transporter subunit IIC</fullName>
    </submittedName>
</protein>
<dbReference type="FunFam" id="3.40.930.10:FF:000009">
    <property type="entry name" value="PTS system, fructose specific IIABC component"/>
    <property type="match status" value="1"/>
</dbReference>
<comment type="subcellular location">
    <subcellularLocation>
        <location evidence="1">Cell inner membrane</location>
        <topology evidence="1">Multi-pass membrane protein</topology>
    </subcellularLocation>
    <subcellularLocation>
        <location evidence="2">Cytoplasm</location>
    </subcellularLocation>
</comment>
<dbReference type="InterPro" id="IPR013014">
    <property type="entry name" value="PTS_EIIC_2"/>
</dbReference>
<dbReference type="PROSITE" id="PS00372">
    <property type="entry name" value="PTS_EIIA_TYPE_2_HIS"/>
    <property type="match status" value="1"/>
</dbReference>
<dbReference type="PROSITE" id="PS51099">
    <property type="entry name" value="PTS_EIIB_TYPE_2"/>
    <property type="match status" value="1"/>
</dbReference>
<dbReference type="GO" id="GO:0005351">
    <property type="term" value="F:carbohydrate:proton symporter activity"/>
    <property type="evidence" value="ECO:0007669"/>
    <property type="project" value="InterPro"/>
</dbReference>
<evidence type="ECO:0000256" key="9">
    <source>
        <dbReference type="ARBA" id="ARBA00022692"/>
    </source>
</evidence>
<dbReference type="NCBIfam" id="TIGR00829">
    <property type="entry name" value="FRU"/>
    <property type="match status" value="1"/>
</dbReference>
<accession>A0A3G9JCN2</accession>
<keyword evidence="10 12" id="KW-1133">Transmembrane helix</keyword>
<dbReference type="GO" id="GO:0005886">
    <property type="term" value="C:plasma membrane"/>
    <property type="evidence" value="ECO:0007669"/>
    <property type="project" value="UniProtKB-SubCell"/>
</dbReference>
<feature type="transmembrane region" description="Helical" evidence="12">
    <location>
        <begin position="303"/>
        <end position="320"/>
    </location>
</feature>
<dbReference type="Pfam" id="PF00359">
    <property type="entry name" value="PTS_EIIA_2"/>
    <property type="match status" value="1"/>
</dbReference>
<evidence type="ECO:0000256" key="2">
    <source>
        <dbReference type="ARBA" id="ARBA00004496"/>
    </source>
</evidence>
<dbReference type="KEGG" id="ebm:SG0102_11090"/>
<keyword evidence="3" id="KW-0813">Transport</keyword>
<keyword evidence="6" id="KW-0762">Sugar transport</keyword>
<evidence type="ECO:0000313" key="17">
    <source>
        <dbReference type="Proteomes" id="UP000268059"/>
    </source>
</evidence>
<keyword evidence="8" id="KW-0598">Phosphotransferase system</keyword>